<feature type="transmembrane region" description="Helical" evidence="7">
    <location>
        <begin position="386"/>
        <end position="408"/>
    </location>
</feature>
<feature type="transmembrane region" description="Helical" evidence="7">
    <location>
        <begin position="362"/>
        <end position="380"/>
    </location>
</feature>
<dbReference type="GO" id="GO:0016020">
    <property type="term" value="C:membrane"/>
    <property type="evidence" value="ECO:0007669"/>
    <property type="project" value="UniProtKB-SubCell"/>
</dbReference>
<dbReference type="InterPro" id="IPR036259">
    <property type="entry name" value="MFS_trans_sf"/>
</dbReference>
<dbReference type="AlphaFoldDB" id="A0A423VIP8"/>
<dbReference type="GO" id="GO:0022857">
    <property type="term" value="F:transmembrane transporter activity"/>
    <property type="evidence" value="ECO:0007669"/>
    <property type="project" value="InterPro"/>
</dbReference>
<feature type="transmembrane region" description="Helical" evidence="7">
    <location>
        <begin position="420"/>
        <end position="440"/>
    </location>
</feature>
<dbReference type="InterPro" id="IPR011701">
    <property type="entry name" value="MFS"/>
</dbReference>
<organism evidence="9 10">
    <name type="scientific">Cytospora leucostoma</name>
    <dbReference type="NCBI Taxonomy" id="1230097"/>
    <lineage>
        <taxon>Eukaryota</taxon>
        <taxon>Fungi</taxon>
        <taxon>Dikarya</taxon>
        <taxon>Ascomycota</taxon>
        <taxon>Pezizomycotina</taxon>
        <taxon>Sordariomycetes</taxon>
        <taxon>Sordariomycetidae</taxon>
        <taxon>Diaporthales</taxon>
        <taxon>Cytosporaceae</taxon>
        <taxon>Cytospora</taxon>
    </lineage>
</organism>
<comment type="subcellular location">
    <subcellularLocation>
        <location evidence="1">Membrane</location>
        <topology evidence="1">Multi-pass membrane protein</topology>
    </subcellularLocation>
</comment>
<dbReference type="OrthoDB" id="2985014at2759"/>
<evidence type="ECO:0000256" key="3">
    <source>
        <dbReference type="ARBA" id="ARBA00022692"/>
    </source>
</evidence>
<feature type="transmembrane region" description="Helical" evidence="7">
    <location>
        <begin position="296"/>
        <end position="316"/>
    </location>
</feature>
<dbReference type="InParanoid" id="A0A423VIP8"/>
<feature type="transmembrane region" description="Helical" evidence="7">
    <location>
        <begin position="155"/>
        <end position="178"/>
    </location>
</feature>
<dbReference type="Pfam" id="PF07690">
    <property type="entry name" value="MFS_1"/>
    <property type="match status" value="1"/>
</dbReference>
<evidence type="ECO:0000256" key="1">
    <source>
        <dbReference type="ARBA" id="ARBA00004141"/>
    </source>
</evidence>
<evidence type="ECO:0000256" key="7">
    <source>
        <dbReference type="SAM" id="Phobius"/>
    </source>
</evidence>
<comment type="caution">
    <text evidence="9">The sequence shown here is derived from an EMBL/GenBank/DDBJ whole genome shotgun (WGS) entry which is preliminary data.</text>
</comment>
<feature type="compositionally biased region" description="Basic and acidic residues" evidence="6">
    <location>
        <begin position="15"/>
        <end position="27"/>
    </location>
</feature>
<reference evidence="9 10" key="1">
    <citation type="submission" date="2015-09" db="EMBL/GenBank/DDBJ databases">
        <title>Host preference determinants of Valsa canker pathogens revealed by comparative genomics.</title>
        <authorList>
            <person name="Yin Z."/>
            <person name="Huang L."/>
        </authorList>
    </citation>
    <scope>NUCLEOTIDE SEQUENCE [LARGE SCALE GENOMIC DNA]</scope>
    <source>
        <strain evidence="9 10">SXYLt</strain>
    </source>
</reference>
<feature type="transmembrane region" description="Helical" evidence="7">
    <location>
        <begin position="190"/>
        <end position="212"/>
    </location>
</feature>
<feature type="transmembrane region" description="Helical" evidence="7">
    <location>
        <begin position="130"/>
        <end position="149"/>
    </location>
</feature>
<evidence type="ECO:0000313" key="10">
    <source>
        <dbReference type="Proteomes" id="UP000285146"/>
    </source>
</evidence>
<keyword evidence="4 7" id="KW-1133">Transmembrane helix</keyword>
<feature type="transmembrane region" description="Helical" evidence="7">
    <location>
        <begin position="101"/>
        <end position="118"/>
    </location>
</feature>
<evidence type="ECO:0000256" key="6">
    <source>
        <dbReference type="SAM" id="MobiDB-lite"/>
    </source>
</evidence>
<dbReference type="EMBL" id="LKEB01000095">
    <property type="protein sequence ID" value="ROV90803.1"/>
    <property type="molecule type" value="Genomic_DNA"/>
</dbReference>
<protein>
    <recommendedName>
        <fullName evidence="8">Major facilitator superfamily (MFS) profile domain-containing protein</fullName>
    </recommendedName>
</protein>
<feature type="transmembrane region" description="Helical" evidence="7">
    <location>
        <begin position="452"/>
        <end position="472"/>
    </location>
</feature>
<evidence type="ECO:0000256" key="5">
    <source>
        <dbReference type="ARBA" id="ARBA00023136"/>
    </source>
</evidence>
<gene>
    <name evidence="9" type="ORF">VPNG_09846</name>
</gene>
<dbReference type="PANTHER" id="PTHR43791">
    <property type="entry name" value="PERMEASE-RELATED"/>
    <property type="match status" value="1"/>
</dbReference>
<keyword evidence="5 7" id="KW-0472">Membrane</keyword>
<dbReference type="InterPro" id="IPR020846">
    <property type="entry name" value="MFS_dom"/>
</dbReference>
<evidence type="ECO:0000256" key="4">
    <source>
        <dbReference type="ARBA" id="ARBA00022989"/>
    </source>
</evidence>
<dbReference type="STRING" id="1230097.A0A423VIP8"/>
<evidence type="ECO:0000259" key="8">
    <source>
        <dbReference type="PROSITE" id="PS50850"/>
    </source>
</evidence>
<evidence type="ECO:0000313" key="9">
    <source>
        <dbReference type="EMBL" id="ROV90803.1"/>
    </source>
</evidence>
<sequence>MDHDRSSPSSPSKPTETRMLDLEKPGTASHEEFRVTHVENFEGEDASQHRDRTSKLLRKIDLHLLPFLIVMYLLNFLDRSNLAQARQGTLEKDLGMEGTDYNLATGVFFVGYLLMQLPSNMLITRVPPSLFLSIAMTLWGVVSTCNAATHSFGQLIAVRFLLGFVEAPFFPGAVFLMSSWYTRAELTRRIAWFYSGCALANMFGGLLGAVILENLDGDMGLAGWRWLFIIEGTITIGLAILSSFVLPNYPATTPWLTDEEKHFAAWRLLADVNEEDRLHDQTLMTGLKLALKDYRLYLFVLFQHISLLSQTFQYFFPAIVGTLGYGSITTLWLTAPVWFATFLVSLLVTWTSSRTKDRSMHIICLMLVAAVGNAIVVGTTNLGARFFAMFLMPMGAVSAYQIVISWVANSFPRPLVKRSVSIAIANMIGNTSSIYGSYMYPGSASPRYIPGGVANTVICLLVALLALVLRFIHIKENRKLETLERELAGGESGQVRDDTGRDKRAVGFRYVY</sequence>
<feature type="domain" description="Major facilitator superfamily (MFS) profile" evidence="8">
    <location>
        <begin position="64"/>
        <end position="478"/>
    </location>
</feature>
<proteinExistence type="predicted"/>
<feature type="transmembrane region" description="Helical" evidence="7">
    <location>
        <begin position="328"/>
        <end position="350"/>
    </location>
</feature>
<dbReference type="FunFam" id="1.20.1250.20:FF:000057">
    <property type="entry name" value="MFS general substrate transporter"/>
    <property type="match status" value="1"/>
</dbReference>
<keyword evidence="3 7" id="KW-0812">Transmembrane</keyword>
<dbReference type="SUPFAM" id="SSF103473">
    <property type="entry name" value="MFS general substrate transporter"/>
    <property type="match status" value="1"/>
</dbReference>
<keyword evidence="2" id="KW-0813">Transport</keyword>
<evidence type="ECO:0000256" key="2">
    <source>
        <dbReference type="ARBA" id="ARBA00022448"/>
    </source>
</evidence>
<feature type="transmembrane region" description="Helical" evidence="7">
    <location>
        <begin position="224"/>
        <end position="246"/>
    </location>
</feature>
<dbReference type="PANTHER" id="PTHR43791:SF20">
    <property type="entry name" value="TRANSPORTER, PUTATIVE (AFU_ORTHOLOGUE AFUA_3G14670)-RELATED"/>
    <property type="match status" value="1"/>
</dbReference>
<dbReference type="PROSITE" id="PS50850">
    <property type="entry name" value="MFS"/>
    <property type="match status" value="1"/>
</dbReference>
<accession>A0A423VIP8</accession>
<feature type="transmembrane region" description="Helical" evidence="7">
    <location>
        <begin position="60"/>
        <end position="77"/>
    </location>
</feature>
<keyword evidence="10" id="KW-1185">Reference proteome</keyword>
<dbReference type="Proteomes" id="UP000285146">
    <property type="component" value="Unassembled WGS sequence"/>
</dbReference>
<dbReference type="Gene3D" id="1.20.1250.20">
    <property type="entry name" value="MFS general substrate transporter like domains"/>
    <property type="match status" value="2"/>
</dbReference>
<name>A0A423VIP8_9PEZI</name>
<feature type="region of interest" description="Disordered" evidence="6">
    <location>
        <begin position="1"/>
        <end position="27"/>
    </location>
</feature>
<dbReference type="FunFam" id="1.20.1250.20:FF:000013">
    <property type="entry name" value="MFS general substrate transporter"/>
    <property type="match status" value="1"/>
</dbReference>